<evidence type="ECO:0008006" key="3">
    <source>
        <dbReference type="Google" id="ProtNLM"/>
    </source>
</evidence>
<protein>
    <recommendedName>
        <fullName evidence="3">DUF4359 domain-containing protein</fullName>
    </recommendedName>
</protein>
<organism evidence="1 2">
    <name type="scientific">Luteolibacter soli</name>
    <dbReference type="NCBI Taxonomy" id="3135280"/>
    <lineage>
        <taxon>Bacteria</taxon>
        <taxon>Pseudomonadati</taxon>
        <taxon>Verrucomicrobiota</taxon>
        <taxon>Verrucomicrobiia</taxon>
        <taxon>Verrucomicrobiales</taxon>
        <taxon>Verrucomicrobiaceae</taxon>
        <taxon>Luteolibacter</taxon>
    </lineage>
</organism>
<dbReference type="Proteomes" id="UP001371305">
    <property type="component" value="Unassembled WGS sequence"/>
</dbReference>
<reference evidence="1 2" key="1">
    <citation type="submission" date="2024-04" db="EMBL/GenBank/DDBJ databases">
        <title>Luteolibacter sp. isolated from soil.</title>
        <authorList>
            <person name="An J."/>
        </authorList>
    </citation>
    <scope>NUCLEOTIDE SEQUENCE [LARGE SCALE GENOMIC DNA]</scope>
    <source>
        <strain evidence="1 2">Y139</strain>
    </source>
</reference>
<proteinExistence type="predicted"/>
<dbReference type="RefSeq" id="WP_341402840.1">
    <property type="nucleotide sequence ID" value="NZ_JBBUKT010000001.1"/>
</dbReference>
<evidence type="ECO:0000313" key="2">
    <source>
        <dbReference type="Proteomes" id="UP001371305"/>
    </source>
</evidence>
<accession>A0ABU9ANZ6</accession>
<sequence>MKRLAILGGIVVVVLALTNPNEAAFRDYVREKQGIAGSLGLAVTDLLSGGKGGIRRDNYLVASRFYLGGDGIIPRQDLGWGIAGKIFESGNSRRR</sequence>
<dbReference type="EMBL" id="JBBUKT010000001">
    <property type="protein sequence ID" value="MEK7949423.1"/>
    <property type="molecule type" value="Genomic_DNA"/>
</dbReference>
<gene>
    <name evidence="1" type="ORF">WKV53_02890</name>
</gene>
<keyword evidence="2" id="KW-1185">Reference proteome</keyword>
<name>A0ABU9ANZ6_9BACT</name>
<comment type="caution">
    <text evidence="1">The sequence shown here is derived from an EMBL/GenBank/DDBJ whole genome shotgun (WGS) entry which is preliminary data.</text>
</comment>
<evidence type="ECO:0000313" key="1">
    <source>
        <dbReference type="EMBL" id="MEK7949423.1"/>
    </source>
</evidence>